<sequence length="89" mass="10073">MRVERGRPSARSMSIAEPVYVVELWSSRDVGEQWRLLDAEDIDDVLDWARRRQQGRVLTVSVEHHDEYGTSVLRLLGPARAVGGSLRSA</sequence>
<keyword evidence="2" id="KW-1185">Reference proteome</keyword>
<accession>A0A7Y6A3F8</accession>
<gene>
    <name evidence="1" type="ORF">HP550_16765</name>
</gene>
<name>A0A7Y6A3F8_9CELL</name>
<dbReference type="RefSeq" id="WP_175348825.1">
    <property type="nucleotide sequence ID" value="NZ_JABMCI010000069.1"/>
</dbReference>
<comment type="caution">
    <text evidence="1">The sequence shown here is derived from an EMBL/GenBank/DDBJ whole genome shotgun (WGS) entry which is preliminary data.</text>
</comment>
<protein>
    <submittedName>
        <fullName evidence="1">Uncharacterized protein</fullName>
    </submittedName>
</protein>
<evidence type="ECO:0000313" key="1">
    <source>
        <dbReference type="EMBL" id="NUU18905.1"/>
    </source>
</evidence>
<dbReference type="AlphaFoldDB" id="A0A7Y6A3F8"/>
<dbReference type="EMBL" id="JABMCI010000069">
    <property type="protein sequence ID" value="NUU18905.1"/>
    <property type="molecule type" value="Genomic_DNA"/>
</dbReference>
<evidence type="ECO:0000313" key="2">
    <source>
        <dbReference type="Proteomes" id="UP000565724"/>
    </source>
</evidence>
<reference evidence="1 2" key="1">
    <citation type="submission" date="2020-05" db="EMBL/GenBank/DDBJ databases">
        <title>Genome Sequencing of Type Strains.</title>
        <authorList>
            <person name="Lemaire J.F."/>
            <person name="Inderbitzin P."/>
            <person name="Gregorio O.A."/>
            <person name="Collins S.B."/>
            <person name="Wespe N."/>
            <person name="Knight-Connoni V."/>
        </authorList>
    </citation>
    <scope>NUCLEOTIDE SEQUENCE [LARGE SCALE GENOMIC DNA]</scope>
    <source>
        <strain evidence="1 2">ATCC 25174</strain>
    </source>
</reference>
<proteinExistence type="predicted"/>
<organism evidence="1 2">
    <name type="scientific">Cellulomonas humilata</name>
    <dbReference type="NCBI Taxonomy" id="144055"/>
    <lineage>
        <taxon>Bacteria</taxon>
        <taxon>Bacillati</taxon>
        <taxon>Actinomycetota</taxon>
        <taxon>Actinomycetes</taxon>
        <taxon>Micrococcales</taxon>
        <taxon>Cellulomonadaceae</taxon>
        <taxon>Cellulomonas</taxon>
    </lineage>
</organism>
<dbReference type="Proteomes" id="UP000565724">
    <property type="component" value="Unassembled WGS sequence"/>
</dbReference>